<feature type="domain" description="Glutaredoxin" evidence="1">
    <location>
        <begin position="4"/>
        <end position="59"/>
    </location>
</feature>
<comment type="caution">
    <text evidence="2">The sequence shown here is derived from an EMBL/GenBank/DDBJ whole genome shotgun (WGS) entry which is preliminary data.</text>
</comment>
<dbReference type="RefSeq" id="WP_114124658.1">
    <property type="nucleotide sequence ID" value="NZ_QOUI01000001.1"/>
</dbReference>
<dbReference type="InterPro" id="IPR011915">
    <property type="entry name" value="GlrX_actino"/>
</dbReference>
<evidence type="ECO:0000313" key="3">
    <source>
        <dbReference type="Proteomes" id="UP000252770"/>
    </source>
</evidence>
<dbReference type="PROSITE" id="PS51354">
    <property type="entry name" value="GLUTAREDOXIN_2"/>
    <property type="match status" value="1"/>
</dbReference>
<dbReference type="EMBL" id="QOUI01000001">
    <property type="protein sequence ID" value="RCK70955.1"/>
    <property type="molecule type" value="Genomic_DNA"/>
</dbReference>
<dbReference type="InterPro" id="IPR036249">
    <property type="entry name" value="Thioredoxin-like_sf"/>
</dbReference>
<dbReference type="PANTHER" id="PTHR34386:SF1">
    <property type="entry name" value="GLUTAREDOXIN-LIKE PROTEIN NRDH"/>
    <property type="match status" value="1"/>
</dbReference>
<dbReference type="Pfam" id="PF00462">
    <property type="entry name" value="Glutaredoxin"/>
    <property type="match status" value="1"/>
</dbReference>
<gene>
    <name evidence="2" type="ORF">DT076_00215</name>
</gene>
<dbReference type="GO" id="GO:0009055">
    <property type="term" value="F:electron transfer activity"/>
    <property type="evidence" value="ECO:0007669"/>
    <property type="project" value="TreeGrafter"/>
</dbReference>
<dbReference type="NCBIfam" id="TIGR02200">
    <property type="entry name" value="GlrX_actino"/>
    <property type="match status" value="1"/>
</dbReference>
<dbReference type="GO" id="GO:0045454">
    <property type="term" value="P:cell redox homeostasis"/>
    <property type="evidence" value="ECO:0007669"/>
    <property type="project" value="TreeGrafter"/>
</dbReference>
<proteinExistence type="predicted"/>
<accession>A0A367YYG5</accession>
<reference evidence="2 3" key="1">
    <citation type="submission" date="2018-07" db="EMBL/GenBank/DDBJ databases">
        <title>Desertimonas flava gen. nov. sp. nov.</title>
        <authorList>
            <person name="Liu S."/>
        </authorList>
    </citation>
    <scope>NUCLEOTIDE SEQUENCE [LARGE SCALE GENOMIC DNA]</scope>
    <source>
        <strain evidence="2 3">16Sb5-5</strain>
    </source>
</reference>
<dbReference type="SUPFAM" id="SSF52833">
    <property type="entry name" value="Thioredoxin-like"/>
    <property type="match status" value="1"/>
</dbReference>
<dbReference type="InterPro" id="IPR002109">
    <property type="entry name" value="Glutaredoxin"/>
</dbReference>
<organism evidence="2 3">
    <name type="scientific">Desertihabitans brevis</name>
    <dbReference type="NCBI Taxonomy" id="2268447"/>
    <lineage>
        <taxon>Bacteria</taxon>
        <taxon>Bacillati</taxon>
        <taxon>Actinomycetota</taxon>
        <taxon>Actinomycetes</taxon>
        <taxon>Propionibacteriales</taxon>
        <taxon>Propionibacteriaceae</taxon>
        <taxon>Desertihabitans</taxon>
    </lineage>
</organism>
<protein>
    <submittedName>
        <fullName evidence="2">Mycoredoxin</fullName>
    </submittedName>
</protein>
<dbReference type="CDD" id="cd02976">
    <property type="entry name" value="NrdH"/>
    <property type="match status" value="1"/>
</dbReference>
<name>A0A367YYG5_9ACTN</name>
<dbReference type="Proteomes" id="UP000252770">
    <property type="component" value="Unassembled WGS sequence"/>
</dbReference>
<evidence type="ECO:0000313" key="2">
    <source>
        <dbReference type="EMBL" id="RCK70955.1"/>
    </source>
</evidence>
<dbReference type="Gene3D" id="3.40.30.10">
    <property type="entry name" value="Glutaredoxin"/>
    <property type="match status" value="1"/>
</dbReference>
<evidence type="ECO:0000259" key="1">
    <source>
        <dbReference type="Pfam" id="PF00462"/>
    </source>
</evidence>
<sequence length="80" mass="8530">MSQITMYTTSWCGFCARLKTQLDRQGIGYDEVDIERTPAAADTVTEINGGNRTVPTLVYADGTAMTNPSAAQVAAKLASL</sequence>
<dbReference type="InterPro" id="IPR051548">
    <property type="entry name" value="Grx-like_ET"/>
</dbReference>
<dbReference type="PANTHER" id="PTHR34386">
    <property type="entry name" value="GLUTAREDOXIN"/>
    <property type="match status" value="1"/>
</dbReference>
<keyword evidence="3" id="KW-1185">Reference proteome</keyword>
<dbReference type="AlphaFoldDB" id="A0A367YYG5"/>